<keyword evidence="1" id="KW-0472">Membrane</keyword>
<keyword evidence="1" id="KW-1133">Transmembrane helix</keyword>
<feature type="transmembrane region" description="Helical" evidence="1">
    <location>
        <begin position="90"/>
        <end position="112"/>
    </location>
</feature>
<evidence type="ECO:0000256" key="1">
    <source>
        <dbReference type="SAM" id="Phobius"/>
    </source>
</evidence>
<organism evidence="2 3">
    <name type="scientific">Stenotrophomonas nitritireducens</name>
    <dbReference type="NCBI Taxonomy" id="83617"/>
    <lineage>
        <taxon>Bacteria</taxon>
        <taxon>Pseudomonadati</taxon>
        <taxon>Pseudomonadota</taxon>
        <taxon>Gammaproteobacteria</taxon>
        <taxon>Lysobacterales</taxon>
        <taxon>Lysobacteraceae</taxon>
        <taxon>Stenotrophomonas</taxon>
    </lineage>
</organism>
<proteinExistence type="predicted"/>
<keyword evidence="3" id="KW-1185">Reference proteome</keyword>
<feature type="transmembrane region" description="Helical" evidence="1">
    <location>
        <begin position="50"/>
        <end position="69"/>
    </location>
</feature>
<sequence length="164" mass="17986">MTGAASSHASRVEVRQVFQWLSYLQYPALLVAFGYAARPLFNGMDGMLDAYNSALLYAGVGVGMSSLQDPARTQNRMSRKVWEDPRKGRWMLWLLSVQALLPIVLGLLGAALADSATLSQMSLGLVAFGLGMIGLLKTAIEMREHHRLDRRASARYRTAAEAEA</sequence>
<evidence type="ECO:0000313" key="3">
    <source>
        <dbReference type="Proteomes" id="UP000050902"/>
    </source>
</evidence>
<gene>
    <name evidence="2" type="ORF">ABB22_05470</name>
</gene>
<dbReference type="EMBL" id="LDJG01000006">
    <property type="protein sequence ID" value="KRG59098.1"/>
    <property type="molecule type" value="Genomic_DNA"/>
</dbReference>
<dbReference type="RefSeq" id="WP_055772036.1">
    <property type="nucleotide sequence ID" value="NZ_LDJG01000006.1"/>
</dbReference>
<accession>A0ABR5NM27</accession>
<dbReference type="Proteomes" id="UP000050902">
    <property type="component" value="Unassembled WGS sequence"/>
</dbReference>
<feature type="transmembrane region" description="Helical" evidence="1">
    <location>
        <begin position="20"/>
        <end position="38"/>
    </location>
</feature>
<evidence type="ECO:0000313" key="2">
    <source>
        <dbReference type="EMBL" id="KRG59098.1"/>
    </source>
</evidence>
<reference evidence="2 3" key="1">
    <citation type="submission" date="2015-05" db="EMBL/GenBank/DDBJ databases">
        <title>Genome sequencing and analysis of members of genus Stenotrophomonas.</title>
        <authorList>
            <person name="Patil P.P."/>
            <person name="Midha S."/>
            <person name="Patil P.B."/>
        </authorList>
    </citation>
    <scope>NUCLEOTIDE SEQUENCE [LARGE SCALE GENOMIC DNA]</scope>
    <source>
        <strain evidence="2 3">DSM 12575</strain>
    </source>
</reference>
<keyword evidence="1" id="KW-0812">Transmembrane</keyword>
<name>A0ABR5NM27_9GAMM</name>
<comment type="caution">
    <text evidence="2">The sequence shown here is derived from an EMBL/GenBank/DDBJ whole genome shotgun (WGS) entry which is preliminary data.</text>
</comment>
<protein>
    <recommendedName>
        <fullName evidence="4">Transmembrane protein</fullName>
    </recommendedName>
</protein>
<evidence type="ECO:0008006" key="4">
    <source>
        <dbReference type="Google" id="ProtNLM"/>
    </source>
</evidence>
<feature type="transmembrane region" description="Helical" evidence="1">
    <location>
        <begin position="118"/>
        <end position="140"/>
    </location>
</feature>